<evidence type="ECO:0000256" key="3">
    <source>
        <dbReference type="ARBA" id="ARBA00012421"/>
    </source>
</evidence>
<dbReference type="PANTHER" id="PTHR43321">
    <property type="entry name" value="GLUTAMATE DECARBOXYLASE"/>
    <property type="match status" value="1"/>
</dbReference>
<dbReference type="FunFam" id="3.40.640.10:FF:000017">
    <property type="entry name" value="Glutamate decarboxylase"/>
    <property type="match status" value="1"/>
</dbReference>
<keyword evidence="4 7" id="KW-0663">Pyridoxal phosphate</keyword>
<evidence type="ECO:0000256" key="8">
    <source>
        <dbReference type="RuleBase" id="RU000382"/>
    </source>
</evidence>
<dbReference type="Gene3D" id="4.10.280.50">
    <property type="match status" value="1"/>
</dbReference>
<dbReference type="EC" id="4.1.1.15" evidence="3 9"/>
<proteinExistence type="inferred from homology"/>
<name>A0A098LMG2_9BACT</name>
<organism evidence="10 11">
    <name type="scientific">Sporocytophaga myxococcoides</name>
    <dbReference type="NCBI Taxonomy" id="153721"/>
    <lineage>
        <taxon>Bacteria</taxon>
        <taxon>Pseudomonadati</taxon>
        <taxon>Bacteroidota</taxon>
        <taxon>Cytophagia</taxon>
        <taxon>Cytophagales</taxon>
        <taxon>Cytophagaceae</taxon>
        <taxon>Sporocytophaga</taxon>
    </lineage>
</organism>
<keyword evidence="11" id="KW-1185">Reference proteome</keyword>
<feature type="modified residue" description="N6-(pyridoxal phosphate)lysine" evidence="7">
    <location>
        <position position="312"/>
    </location>
</feature>
<dbReference type="CDD" id="cd06450">
    <property type="entry name" value="DOPA_deC_like"/>
    <property type="match status" value="1"/>
</dbReference>
<comment type="cofactor">
    <cofactor evidence="1 7 8">
        <name>pyridoxal 5'-phosphate</name>
        <dbReference type="ChEBI" id="CHEBI:597326"/>
    </cofactor>
</comment>
<protein>
    <recommendedName>
        <fullName evidence="3 9">Glutamate decarboxylase</fullName>
        <ecNumber evidence="3 9">4.1.1.15</ecNumber>
    </recommendedName>
</protein>
<comment type="caution">
    <text evidence="10">The sequence shown here is derived from an EMBL/GenBank/DDBJ whole genome shotgun (WGS) entry which is preliminary data.</text>
</comment>
<evidence type="ECO:0000256" key="2">
    <source>
        <dbReference type="ARBA" id="ARBA00009533"/>
    </source>
</evidence>
<dbReference type="GO" id="GO:0005829">
    <property type="term" value="C:cytosol"/>
    <property type="evidence" value="ECO:0007669"/>
    <property type="project" value="TreeGrafter"/>
</dbReference>
<comment type="similarity">
    <text evidence="2 8">Belongs to the group II decarboxylase family.</text>
</comment>
<dbReference type="EMBL" id="BBLT01000016">
    <property type="protein sequence ID" value="GAL87714.1"/>
    <property type="molecule type" value="Genomic_DNA"/>
</dbReference>
<dbReference type="Gene3D" id="3.40.640.10">
    <property type="entry name" value="Type I PLP-dependent aspartate aminotransferase-like (Major domain)"/>
    <property type="match status" value="1"/>
</dbReference>
<evidence type="ECO:0000313" key="10">
    <source>
        <dbReference type="EMBL" id="GAL87714.1"/>
    </source>
</evidence>
<evidence type="ECO:0000256" key="1">
    <source>
        <dbReference type="ARBA" id="ARBA00001933"/>
    </source>
</evidence>
<reference evidence="10 11" key="1">
    <citation type="submission" date="2014-09" db="EMBL/GenBank/DDBJ databases">
        <title>Sporocytophaga myxococcoides PG-01 genome sequencing.</title>
        <authorList>
            <person name="Liu L."/>
            <person name="Gao P.J."/>
            <person name="Chen G.J."/>
            <person name="Wang L.S."/>
        </authorList>
    </citation>
    <scope>NUCLEOTIDE SEQUENCE [LARGE SCALE GENOMIC DNA]</scope>
    <source>
        <strain evidence="10 11">PG-01</strain>
    </source>
</reference>
<dbReference type="STRING" id="153721.MYP_4945"/>
<dbReference type="GO" id="GO:0006538">
    <property type="term" value="P:L-glutamate catabolic process"/>
    <property type="evidence" value="ECO:0007669"/>
    <property type="project" value="TreeGrafter"/>
</dbReference>
<dbReference type="Gene3D" id="3.90.1150.160">
    <property type="match status" value="1"/>
</dbReference>
<evidence type="ECO:0000313" key="11">
    <source>
        <dbReference type="Proteomes" id="UP000030185"/>
    </source>
</evidence>
<accession>A0A098LMG2</accession>
<dbReference type="GO" id="GO:0004351">
    <property type="term" value="F:glutamate decarboxylase activity"/>
    <property type="evidence" value="ECO:0007669"/>
    <property type="project" value="UniProtKB-EC"/>
</dbReference>
<dbReference type="InterPro" id="IPR002129">
    <property type="entry name" value="PyrdxlP-dep_de-COase"/>
</dbReference>
<dbReference type="InterPro" id="IPR010107">
    <property type="entry name" value="Glutamate_decarboxylase"/>
</dbReference>
<dbReference type="Proteomes" id="UP000030185">
    <property type="component" value="Unassembled WGS sequence"/>
</dbReference>
<dbReference type="GO" id="GO:0030170">
    <property type="term" value="F:pyridoxal phosphate binding"/>
    <property type="evidence" value="ECO:0007669"/>
    <property type="project" value="InterPro"/>
</dbReference>
<dbReference type="FunFam" id="4.10.280.50:FF:000001">
    <property type="entry name" value="Glutamate decarboxylase"/>
    <property type="match status" value="1"/>
</dbReference>
<dbReference type="SUPFAM" id="SSF53383">
    <property type="entry name" value="PLP-dependent transferases"/>
    <property type="match status" value="1"/>
</dbReference>
<sequence>MKTGCRDAACFCLWRNSLVKNNLIFNRLIFKGKNFKKNMALYQKDDHRSSLLDDIYASPDLGVSMPKYRIPEEEHDPRVAYAAVHDELMLDGNSRQNLATFCQTYLDPEIHKLMDEAADKNMIDKDEYPQTAEIESRCVAMIADLWNSPDAANTIGCSTTGSSEAAMLGGLAMKWKWKAKRQAQGKPTDKPNLICGPVQICWHKFARYFEVELREIPMEHGRLLMTPEEVLKRCDENTIGVVPTLGVTFTLQFEDVKAVCEALDKLQKDTGLDIPIHVDAASGGFVAPFLYKELLWDFRLPRVKSINASGHKHGLSPLGVGWVVWREKQDLPEELIFNVNYLGGNMPTFALNFSRPGGQVIAQYYNFLRLGREGYRRIHQSCLDTGIYLAEEIAKSNLVEMIYDGRGGLPGCCYKLKDGLNTSYNLYDLSEKLRARGWQIASYSLPANAQDIVIQRILVRHGFTHDLANLLLDDMYRSVDFFKAHPVLKQMTREEAGGFNHS</sequence>
<evidence type="ECO:0000256" key="6">
    <source>
        <dbReference type="ARBA" id="ARBA00048868"/>
    </source>
</evidence>
<keyword evidence="9" id="KW-0210">Decarboxylase</keyword>
<dbReference type="InterPro" id="IPR015424">
    <property type="entry name" value="PyrdxlP-dep_Trfase"/>
</dbReference>
<dbReference type="eggNOG" id="COG0076">
    <property type="taxonomic scope" value="Bacteria"/>
</dbReference>
<evidence type="ECO:0000256" key="9">
    <source>
        <dbReference type="RuleBase" id="RU361171"/>
    </source>
</evidence>
<dbReference type="Pfam" id="PF00282">
    <property type="entry name" value="Pyridoxal_deC"/>
    <property type="match status" value="1"/>
</dbReference>
<dbReference type="InterPro" id="IPR015421">
    <property type="entry name" value="PyrdxlP-dep_Trfase_major"/>
</dbReference>
<evidence type="ECO:0000256" key="5">
    <source>
        <dbReference type="ARBA" id="ARBA00023239"/>
    </source>
</evidence>
<dbReference type="AlphaFoldDB" id="A0A098LMG2"/>
<keyword evidence="5 8" id="KW-0456">Lyase</keyword>
<dbReference type="NCBIfam" id="TIGR01788">
    <property type="entry name" value="Glu-decarb-GAD"/>
    <property type="match status" value="1"/>
</dbReference>
<evidence type="ECO:0000256" key="7">
    <source>
        <dbReference type="PIRSR" id="PIRSR602129-50"/>
    </source>
</evidence>
<gene>
    <name evidence="10" type="ORF">MYP_4945</name>
</gene>
<dbReference type="PANTHER" id="PTHR43321:SF3">
    <property type="entry name" value="GLUTAMATE DECARBOXYLASE"/>
    <property type="match status" value="1"/>
</dbReference>
<comment type="catalytic activity">
    <reaction evidence="6 9">
        <text>L-glutamate + H(+) = 4-aminobutanoate + CO2</text>
        <dbReference type="Rhea" id="RHEA:17785"/>
        <dbReference type="ChEBI" id="CHEBI:15378"/>
        <dbReference type="ChEBI" id="CHEBI:16526"/>
        <dbReference type="ChEBI" id="CHEBI:29985"/>
        <dbReference type="ChEBI" id="CHEBI:59888"/>
        <dbReference type="EC" id="4.1.1.15"/>
    </reaction>
</comment>
<evidence type="ECO:0000256" key="4">
    <source>
        <dbReference type="ARBA" id="ARBA00022898"/>
    </source>
</evidence>